<dbReference type="EMBL" id="QBUD01000009">
    <property type="protein sequence ID" value="PUB12716.1"/>
    <property type="molecule type" value="Genomic_DNA"/>
</dbReference>
<evidence type="ECO:0000259" key="2">
    <source>
        <dbReference type="Pfam" id="PF06568"/>
    </source>
</evidence>
<sequence>MSQALRSAHIATLNDHVPLPVLAVVAVRFAVAVTKWDRLRKTRKHLRTLDPHLLRDIGLDPVTAQAEADKSFWQD</sequence>
<dbReference type="Pfam" id="PF06568">
    <property type="entry name" value="YjiS-like"/>
    <property type="match status" value="1"/>
</dbReference>
<name>A0A2T6KCN9_9RHOB</name>
<dbReference type="Proteomes" id="UP000244523">
    <property type="component" value="Unassembled WGS sequence"/>
</dbReference>
<reference evidence="3 4" key="1">
    <citation type="submission" date="2018-04" db="EMBL/GenBank/DDBJ databases">
        <title>Genomic Encyclopedia of Archaeal and Bacterial Type Strains, Phase II (KMG-II): from individual species to whole genera.</title>
        <authorList>
            <person name="Goeker M."/>
        </authorList>
    </citation>
    <scope>NUCLEOTIDE SEQUENCE [LARGE SCALE GENOMIC DNA]</scope>
    <source>
        <strain evidence="3 4">DSM 29955</strain>
    </source>
</reference>
<organism evidence="3 4">
    <name type="scientific">Yoonia sediminilitoris</name>
    <dbReference type="NCBI Taxonomy" id="1286148"/>
    <lineage>
        <taxon>Bacteria</taxon>
        <taxon>Pseudomonadati</taxon>
        <taxon>Pseudomonadota</taxon>
        <taxon>Alphaproteobacteria</taxon>
        <taxon>Rhodobacterales</taxon>
        <taxon>Paracoccaceae</taxon>
        <taxon>Yoonia</taxon>
    </lineage>
</organism>
<keyword evidence="1" id="KW-0812">Transmembrane</keyword>
<feature type="domain" description="YjiS-like" evidence="2">
    <location>
        <begin position="32"/>
        <end position="60"/>
    </location>
</feature>
<accession>A0A2T6KCN9</accession>
<keyword evidence="4" id="KW-1185">Reference proteome</keyword>
<keyword evidence="1" id="KW-0472">Membrane</keyword>
<feature type="transmembrane region" description="Helical" evidence="1">
    <location>
        <begin position="17"/>
        <end position="36"/>
    </location>
</feature>
<gene>
    <name evidence="3" type="ORF">C8N45_10924</name>
</gene>
<comment type="caution">
    <text evidence="3">The sequence shown here is derived from an EMBL/GenBank/DDBJ whole genome shotgun (WGS) entry which is preliminary data.</text>
</comment>
<proteinExistence type="predicted"/>
<dbReference type="InterPro" id="IPR009506">
    <property type="entry name" value="YjiS-like"/>
</dbReference>
<dbReference type="AlphaFoldDB" id="A0A2T6KCN9"/>
<evidence type="ECO:0000313" key="4">
    <source>
        <dbReference type="Proteomes" id="UP000244523"/>
    </source>
</evidence>
<evidence type="ECO:0000256" key="1">
    <source>
        <dbReference type="SAM" id="Phobius"/>
    </source>
</evidence>
<protein>
    <submittedName>
        <fullName evidence="3">Uncharacterized protein DUF1127</fullName>
    </submittedName>
</protein>
<keyword evidence="1" id="KW-1133">Transmembrane helix</keyword>
<evidence type="ECO:0000313" key="3">
    <source>
        <dbReference type="EMBL" id="PUB12716.1"/>
    </source>
</evidence>
<dbReference type="RefSeq" id="WP_108387167.1">
    <property type="nucleotide sequence ID" value="NZ_QBUD01000009.1"/>
</dbReference>